<keyword evidence="3" id="KW-1185">Reference proteome</keyword>
<reference evidence="2" key="1">
    <citation type="journal article" date="2022" name="Int. J. Mol. Sci.">
        <title>Draft Genome of Tanacetum Coccineum: Genomic Comparison of Closely Related Tanacetum-Family Plants.</title>
        <authorList>
            <person name="Yamashiro T."/>
            <person name="Shiraishi A."/>
            <person name="Nakayama K."/>
            <person name="Satake H."/>
        </authorList>
    </citation>
    <scope>NUCLEOTIDE SEQUENCE</scope>
</reference>
<organism evidence="2 3">
    <name type="scientific">Tanacetum coccineum</name>
    <dbReference type="NCBI Taxonomy" id="301880"/>
    <lineage>
        <taxon>Eukaryota</taxon>
        <taxon>Viridiplantae</taxon>
        <taxon>Streptophyta</taxon>
        <taxon>Embryophyta</taxon>
        <taxon>Tracheophyta</taxon>
        <taxon>Spermatophyta</taxon>
        <taxon>Magnoliopsida</taxon>
        <taxon>eudicotyledons</taxon>
        <taxon>Gunneridae</taxon>
        <taxon>Pentapetalae</taxon>
        <taxon>asterids</taxon>
        <taxon>campanulids</taxon>
        <taxon>Asterales</taxon>
        <taxon>Asteraceae</taxon>
        <taxon>Asteroideae</taxon>
        <taxon>Anthemideae</taxon>
        <taxon>Anthemidinae</taxon>
        <taxon>Tanacetum</taxon>
    </lineage>
</organism>
<proteinExistence type="predicted"/>
<dbReference type="Proteomes" id="UP001151760">
    <property type="component" value="Unassembled WGS sequence"/>
</dbReference>
<dbReference type="EMBL" id="BQNB010011306">
    <property type="protein sequence ID" value="GJS88858.1"/>
    <property type="molecule type" value="Genomic_DNA"/>
</dbReference>
<keyword evidence="1" id="KW-0732">Signal</keyword>
<accession>A0ABQ4ZF71</accession>
<reference evidence="2" key="2">
    <citation type="submission" date="2022-01" db="EMBL/GenBank/DDBJ databases">
        <authorList>
            <person name="Yamashiro T."/>
            <person name="Shiraishi A."/>
            <person name="Satake H."/>
            <person name="Nakayama K."/>
        </authorList>
    </citation>
    <scope>NUCLEOTIDE SEQUENCE</scope>
</reference>
<sequence length="257" mass="29811">MEGRVGGVTWLYLFMMLGKHVRSKGTITEESVNQTVVARELPSLVMASRVDYRDLGHLDDNKNPPRTSEGCGDLLDFHLKEVIKDVRAQMGLSDTQMILVKMENPNITMKEYMRLEKEKTRRRGKVYNWETAKYGKIRYDEDVYDLGSVETEFPAIVFNETLTSEAALSCEPTVSSLNNDEIDFRISFDESDDEDCTIFYTVYPNPMDTVYRLSGRYPVFIFSTVYTAYSLNEYTVYRYQYSVSWGMDTAYRLPVQF</sequence>
<gene>
    <name evidence="2" type="ORF">Tco_0771494</name>
</gene>
<protein>
    <submittedName>
        <fullName evidence="2">Uncharacterized protein</fullName>
    </submittedName>
</protein>
<feature type="chain" id="PRO_5045079910" evidence="1">
    <location>
        <begin position="24"/>
        <end position="257"/>
    </location>
</feature>
<evidence type="ECO:0000256" key="1">
    <source>
        <dbReference type="SAM" id="SignalP"/>
    </source>
</evidence>
<evidence type="ECO:0000313" key="2">
    <source>
        <dbReference type="EMBL" id="GJS88858.1"/>
    </source>
</evidence>
<feature type="signal peptide" evidence="1">
    <location>
        <begin position="1"/>
        <end position="23"/>
    </location>
</feature>
<name>A0ABQ4ZF71_9ASTR</name>
<comment type="caution">
    <text evidence="2">The sequence shown here is derived from an EMBL/GenBank/DDBJ whole genome shotgun (WGS) entry which is preliminary data.</text>
</comment>
<evidence type="ECO:0000313" key="3">
    <source>
        <dbReference type="Proteomes" id="UP001151760"/>
    </source>
</evidence>